<accession>A0ABS8WPW3</accession>
<evidence type="ECO:0000313" key="5">
    <source>
        <dbReference type="Proteomes" id="UP000823775"/>
    </source>
</evidence>
<comment type="similarity">
    <text evidence="1">Belongs to the protease inhibitor I3 (leguminous Kunitz-type inhibitor) family.</text>
</comment>
<dbReference type="PROSITE" id="PS00283">
    <property type="entry name" value="SOYBEAN_KUNITZ"/>
    <property type="match status" value="1"/>
</dbReference>
<dbReference type="SUPFAM" id="SSF50386">
    <property type="entry name" value="STI-like"/>
    <property type="match status" value="1"/>
</dbReference>
<feature type="chain" id="PRO_5046859846" description="Miraculin-like" evidence="3">
    <location>
        <begin position="26"/>
        <end position="215"/>
    </location>
</feature>
<dbReference type="EMBL" id="JACEIK010009038">
    <property type="protein sequence ID" value="MCE3051892.1"/>
    <property type="molecule type" value="Genomic_DNA"/>
</dbReference>
<feature type="signal peptide" evidence="3">
    <location>
        <begin position="1"/>
        <end position="25"/>
    </location>
</feature>
<dbReference type="PANTHER" id="PTHR33107:SF47">
    <property type="entry name" value="MIRACULIN-LIKE"/>
    <property type="match status" value="1"/>
</dbReference>
<dbReference type="CDD" id="cd00178">
    <property type="entry name" value="beta-trefoil_STI"/>
    <property type="match status" value="1"/>
</dbReference>
<dbReference type="Pfam" id="PF00197">
    <property type="entry name" value="Kunitz_legume"/>
    <property type="match status" value="1"/>
</dbReference>
<dbReference type="InterPro" id="IPR011065">
    <property type="entry name" value="Kunitz_inhibitor_STI-like_sf"/>
</dbReference>
<organism evidence="4 5">
    <name type="scientific">Datura stramonium</name>
    <name type="common">Jimsonweed</name>
    <name type="synonym">Common thornapple</name>
    <dbReference type="NCBI Taxonomy" id="4076"/>
    <lineage>
        <taxon>Eukaryota</taxon>
        <taxon>Viridiplantae</taxon>
        <taxon>Streptophyta</taxon>
        <taxon>Embryophyta</taxon>
        <taxon>Tracheophyta</taxon>
        <taxon>Spermatophyta</taxon>
        <taxon>Magnoliopsida</taxon>
        <taxon>eudicotyledons</taxon>
        <taxon>Gunneridae</taxon>
        <taxon>Pentapetalae</taxon>
        <taxon>asterids</taxon>
        <taxon>lamiids</taxon>
        <taxon>Solanales</taxon>
        <taxon>Solanaceae</taxon>
        <taxon>Solanoideae</taxon>
        <taxon>Datureae</taxon>
        <taxon>Datura</taxon>
    </lineage>
</organism>
<evidence type="ECO:0000256" key="3">
    <source>
        <dbReference type="SAM" id="SignalP"/>
    </source>
</evidence>
<dbReference type="PROSITE" id="PS51257">
    <property type="entry name" value="PROKAR_LIPOPROTEIN"/>
    <property type="match status" value="1"/>
</dbReference>
<dbReference type="InterPro" id="IPR056368">
    <property type="entry name" value="KTI1"/>
</dbReference>
<protein>
    <recommendedName>
        <fullName evidence="6">Miraculin-like</fullName>
    </recommendedName>
</protein>
<sequence>MKRVNVLLISLVYLLLAFSSSCTTAQVVVRDVDGDILRSDARYFVVSPLQSAGGIRRGQDGAGDANFMCPSQVVQVMQKMGDIQKDKGISVYFKPKAAEQVEITESTSLNIEFSDGNVCNNTVWEVEGYPGTYENPALLSTNGVTGNPSTWFQIKKFNAGGLDAYMLVFCLNDEETCTEVLINYFHGQNHLAVKLGYKLPVLFFKDNGYGINSII</sequence>
<dbReference type="PANTHER" id="PTHR33107">
    <property type="entry name" value="KUNITZ TRYPSIN INHIBITOR 2"/>
    <property type="match status" value="1"/>
</dbReference>
<dbReference type="Gene3D" id="2.80.10.50">
    <property type="match status" value="1"/>
</dbReference>
<keyword evidence="3" id="KW-0732">Signal</keyword>
<dbReference type="InterPro" id="IPR002160">
    <property type="entry name" value="Prot_inh_Kunz-lg"/>
</dbReference>
<reference evidence="4 5" key="1">
    <citation type="journal article" date="2021" name="BMC Genomics">
        <title>Datura genome reveals duplications of psychoactive alkaloid biosynthetic genes and high mutation rate following tissue culture.</title>
        <authorList>
            <person name="Rajewski A."/>
            <person name="Carter-House D."/>
            <person name="Stajich J."/>
            <person name="Litt A."/>
        </authorList>
    </citation>
    <scope>NUCLEOTIDE SEQUENCE [LARGE SCALE GENOMIC DNA]</scope>
    <source>
        <strain evidence="4">AR-01</strain>
    </source>
</reference>
<keyword evidence="2" id="KW-0646">Protease inhibitor</keyword>
<evidence type="ECO:0000313" key="4">
    <source>
        <dbReference type="EMBL" id="MCE3051892.1"/>
    </source>
</evidence>
<evidence type="ECO:0000256" key="1">
    <source>
        <dbReference type="ARBA" id="ARBA00005440"/>
    </source>
</evidence>
<gene>
    <name evidence="4" type="ORF">HAX54_051138</name>
</gene>
<keyword evidence="5" id="KW-1185">Reference proteome</keyword>
<dbReference type="SMART" id="SM00452">
    <property type="entry name" value="STI"/>
    <property type="match status" value="1"/>
</dbReference>
<evidence type="ECO:0008006" key="6">
    <source>
        <dbReference type="Google" id="ProtNLM"/>
    </source>
</evidence>
<dbReference type="Proteomes" id="UP000823775">
    <property type="component" value="Unassembled WGS sequence"/>
</dbReference>
<proteinExistence type="inferred from homology"/>
<name>A0ABS8WPW3_DATST</name>
<comment type="caution">
    <text evidence="4">The sequence shown here is derived from an EMBL/GenBank/DDBJ whole genome shotgun (WGS) entry which is preliminary data.</text>
</comment>
<evidence type="ECO:0000256" key="2">
    <source>
        <dbReference type="ARBA" id="ARBA00022690"/>
    </source>
</evidence>